<protein>
    <submittedName>
        <fullName evidence="5">DNA-directed RNA polymerases I and III subunit RPAC1</fullName>
    </submittedName>
</protein>
<evidence type="ECO:0000259" key="3">
    <source>
        <dbReference type="SMART" id="SM00662"/>
    </source>
</evidence>
<keyword evidence="4" id="KW-1185">Reference proteome</keyword>
<dbReference type="RefSeq" id="XP_026193554.1">
    <property type="nucleotide sequence ID" value="XM_026337769.1"/>
</dbReference>
<dbReference type="AlphaFoldDB" id="A0A6P6S190"/>
<dbReference type="PANTHER" id="PTHR11800">
    <property type="entry name" value="DNA-DIRECTED RNA POLYMERASE"/>
    <property type="match status" value="1"/>
</dbReference>
<keyword evidence="1 5" id="KW-0240">DNA-directed RNA polymerase</keyword>
<dbReference type="InterPro" id="IPR036643">
    <property type="entry name" value="RNApol_insert_sf"/>
</dbReference>
<dbReference type="SUPFAM" id="SSF56553">
    <property type="entry name" value="Insert subdomain of RNA polymerase alpha subunit"/>
    <property type="match status" value="1"/>
</dbReference>
<feature type="domain" description="DNA-directed RNA polymerase RpoA/D/Rpb3-type" evidence="3">
    <location>
        <begin position="3"/>
        <end position="158"/>
    </location>
</feature>
<evidence type="ECO:0000313" key="4">
    <source>
        <dbReference type="Proteomes" id="UP000515125"/>
    </source>
</evidence>
<dbReference type="InterPro" id="IPR011263">
    <property type="entry name" value="DNA-dir_RNA_pol_RpoA/D/Rpb3"/>
</dbReference>
<dbReference type="GO" id="GO:0003899">
    <property type="term" value="F:DNA-directed RNA polymerase activity"/>
    <property type="evidence" value="ECO:0007669"/>
    <property type="project" value="InterPro"/>
</dbReference>
<dbReference type="GeneID" id="34620016"/>
<gene>
    <name evidence="5" type="primary">LOC34620016</name>
</gene>
<dbReference type="InterPro" id="IPR036603">
    <property type="entry name" value="RBP11-like"/>
</dbReference>
<dbReference type="SMART" id="SM00662">
    <property type="entry name" value="RPOLD"/>
    <property type="match status" value="1"/>
</dbReference>
<dbReference type="GO" id="GO:0005666">
    <property type="term" value="C:RNA polymerase III complex"/>
    <property type="evidence" value="ECO:0007669"/>
    <property type="project" value="TreeGrafter"/>
</dbReference>
<dbReference type="PANTHER" id="PTHR11800:SF13">
    <property type="entry name" value="DNA-DIRECTED RNA POLYMERASES I AND III SUBUNIT RPAC1"/>
    <property type="match status" value="1"/>
</dbReference>
<reference evidence="5" key="1">
    <citation type="submission" date="2025-08" db="UniProtKB">
        <authorList>
            <consortium name="RefSeq"/>
        </authorList>
    </citation>
    <scope>IDENTIFICATION</scope>
</reference>
<sequence length="165" mass="18557">MGVGKEARGTFLQAFAGEAFVAPRDMYAKNLTWIPLSERQKQKFAEDPPAPVHPDILITKLRPGQEIELVGFLEKGLGKTHAKWSPVATAVYRLEPEFVFTKPIEGEEAEELKELCPMDVFDIEDAISIESTCAIPAPKLFKMALEVLKEKAITFREIIRTKQLE</sequence>
<accession>A0A6P6S190</accession>
<dbReference type="OrthoDB" id="270173at2759"/>
<name>A0A6P6S190_9EIME</name>
<dbReference type="GO" id="GO:0006351">
    <property type="term" value="P:DNA-templated transcription"/>
    <property type="evidence" value="ECO:0007669"/>
    <property type="project" value="InterPro"/>
</dbReference>
<dbReference type="GO" id="GO:0046983">
    <property type="term" value="F:protein dimerization activity"/>
    <property type="evidence" value="ECO:0007669"/>
    <property type="project" value="InterPro"/>
</dbReference>
<keyword evidence="2" id="KW-0804">Transcription</keyword>
<evidence type="ECO:0000313" key="5">
    <source>
        <dbReference type="RefSeq" id="XP_026193554.1"/>
    </source>
</evidence>
<organism evidence="4 5">
    <name type="scientific">Cyclospora cayetanensis</name>
    <dbReference type="NCBI Taxonomy" id="88456"/>
    <lineage>
        <taxon>Eukaryota</taxon>
        <taxon>Sar</taxon>
        <taxon>Alveolata</taxon>
        <taxon>Apicomplexa</taxon>
        <taxon>Conoidasida</taxon>
        <taxon>Coccidia</taxon>
        <taxon>Eucoccidiorida</taxon>
        <taxon>Eimeriorina</taxon>
        <taxon>Eimeriidae</taxon>
        <taxon>Cyclospora</taxon>
    </lineage>
</organism>
<dbReference type="GO" id="GO:0005736">
    <property type="term" value="C:RNA polymerase I complex"/>
    <property type="evidence" value="ECO:0007669"/>
    <property type="project" value="TreeGrafter"/>
</dbReference>
<dbReference type="Gene3D" id="2.170.120.12">
    <property type="entry name" value="DNA-directed RNA polymerase, insert domain"/>
    <property type="match status" value="1"/>
</dbReference>
<dbReference type="InterPro" id="IPR050518">
    <property type="entry name" value="Rpo3/RPB3_RNA_Pol_subunit"/>
</dbReference>
<dbReference type="Proteomes" id="UP000515125">
    <property type="component" value="Unplaced"/>
</dbReference>
<proteinExistence type="predicted"/>
<dbReference type="Gene3D" id="3.30.1360.10">
    <property type="entry name" value="RNA polymerase, RBP11-like subunit"/>
    <property type="match status" value="1"/>
</dbReference>
<evidence type="ECO:0000256" key="2">
    <source>
        <dbReference type="ARBA" id="ARBA00023163"/>
    </source>
</evidence>
<evidence type="ECO:0000256" key="1">
    <source>
        <dbReference type="ARBA" id="ARBA00022478"/>
    </source>
</evidence>